<dbReference type="RefSeq" id="WP_186601190.1">
    <property type="nucleotide sequence ID" value="NZ_JABWRP020000016.1"/>
</dbReference>
<dbReference type="InterPro" id="IPR051024">
    <property type="entry name" value="GlcNAc_Chitin_IntDeg"/>
</dbReference>
<reference evidence="5" key="3">
    <citation type="submission" date="2021-06" db="EMBL/GenBank/DDBJ databases">
        <title>Updating the genus Pseudomonas: Description of 43 new species and partition of the Pseudomonas putida group.</title>
        <authorList>
            <person name="Girard L."/>
            <person name="Lood C."/>
            <person name="Vandamme P."/>
            <person name="Rokni-Zadeh H."/>
            <person name="Van Noort V."/>
            <person name="Hofte M."/>
            <person name="Lavigne R."/>
            <person name="De Mot R."/>
        </authorList>
    </citation>
    <scope>NUCLEOTIDE SEQUENCE</scope>
    <source>
        <strain evidence="5">RW4S2</strain>
    </source>
</reference>
<accession>A0A923GFD5</accession>
<dbReference type="InterPro" id="IPR014756">
    <property type="entry name" value="Ig_E-set"/>
</dbReference>
<reference evidence="4 6" key="1">
    <citation type="journal article" date="2020" name="Microorganisms">
        <title>Reliable Identification of Environmental Pseudomonas Isolates Using the rpoD Gene.</title>
        <authorList>
            <consortium name="The Broad Institute Genome Sequencing Platform"/>
            <person name="Girard L."/>
            <person name="Lood C."/>
            <person name="Rokni-Zadeh H."/>
            <person name="van Noort V."/>
            <person name="Lavigne R."/>
            <person name="De Mot R."/>
        </authorList>
    </citation>
    <scope>NUCLEOTIDE SEQUENCE</scope>
    <source>
        <strain evidence="4 6">RW4S2</strain>
    </source>
</reference>
<organism evidence="4">
    <name type="scientific">Pseudomonas vlassakiae</name>
    <dbReference type="NCBI Taxonomy" id="485888"/>
    <lineage>
        <taxon>Bacteria</taxon>
        <taxon>Pseudomonadati</taxon>
        <taxon>Pseudomonadota</taxon>
        <taxon>Gammaproteobacteria</taxon>
        <taxon>Pseudomonadales</taxon>
        <taxon>Pseudomonadaceae</taxon>
        <taxon>Pseudomonas</taxon>
    </lineage>
</organism>
<evidence type="ECO:0000256" key="2">
    <source>
        <dbReference type="SAM" id="SignalP"/>
    </source>
</evidence>
<dbReference type="Proteomes" id="UP000628137">
    <property type="component" value="Unassembled WGS sequence"/>
</dbReference>
<proteinExistence type="predicted"/>
<feature type="chain" id="PRO_5044696074" evidence="2">
    <location>
        <begin position="23"/>
        <end position="253"/>
    </location>
</feature>
<evidence type="ECO:0000259" key="3">
    <source>
        <dbReference type="Pfam" id="PF03067"/>
    </source>
</evidence>
<comment type="caution">
    <text evidence="4">The sequence shown here is derived from an EMBL/GenBank/DDBJ whole genome shotgun (WGS) entry which is preliminary data.</text>
</comment>
<keyword evidence="1 2" id="KW-0732">Signal</keyword>
<dbReference type="GO" id="GO:0004497">
    <property type="term" value="F:monooxygenase activity"/>
    <property type="evidence" value="ECO:0007669"/>
    <property type="project" value="UniProtKB-KW"/>
</dbReference>
<feature type="domain" description="Chitin-binding type-4" evidence="3">
    <location>
        <begin position="29"/>
        <end position="247"/>
    </location>
</feature>
<evidence type="ECO:0000313" key="4">
    <source>
        <dbReference type="EMBL" id="MBC3469482.1"/>
    </source>
</evidence>
<feature type="signal peptide" evidence="2">
    <location>
        <begin position="1"/>
        <end position="22"/>
    </location>
</feature>
<name>A0A923GFD5_9PSED</name>
<keyword evidence="4" id="KW-0560">Oxidoreductase</keyword>
<dbReference type="Pfam" id="PF03067">
    <property type="entry name" value="LPMO_10"/>
    <property type="match status" value="1"/>
</dbReference>
<dbReference type="AlphaFoldDB" id="A0A923GFD5"/>
<dbReference type="EMBL" id="JABWRP020000016">
    <property type="protein sequence ID" value="MBV4543315.1"/>
    <property type="molecule type" value="Genomic_DNA"/>
</dbReference>
<protein>
    <submittedName>
        <fullName evidence="4">Lytic polysaccharide monooxygenase</fullName>
    </submittedName>
</protein>
<evidence type="ECO:0000313" key="6">
    <source>
        <dbReference type="Proteomes" id="UP000628137"/>
    </source>
</evidence>
<gene>
    <name evidence="5" type="ORF">HU738_019920</name>
    <name evidence="4" type="ORF">HU738_02855</name>
</gene>
<reference evidence="4" key="2">
    <citation type="submission" date="2020-07" db="EMBL/GenBank/DDBJ databases">
        <authorList>
            <person name="Lood C."/>
            <person name="Girard L."/>
        </authorList>
    </citation>
    <scope>NUCLEOTIDE SEQUENCE</scope>
    <source>
        <strain evidence="4">RW4S2</strain>
    </source>
</reference>
<keyword evidence="6" id="KW-1185">Reference proteome</keyword>
<dbReference type="InterPro" id="IPR004302">
    <property type="entry name" value="Cellulose/chitin-bd_N"/>
</dbReference>
<dbReference type="PANTHER" id="PTHR34823:SF1">
    <property type="entry name" value="CHITIN-BINDING TYPE-4 DOMAIN-CONTAINING PROTEIN"/>
    <property type="match status" value="1"/>
</dbReference>
<dbReference type="Gene3D" id="2.70.50.50">
    <property type="entry name" value="chitin-binding protein cbp21"/>
    <property type="match status" value="1"/>
</dbReference>
<evidence type="ECO:0000256" key="1">
    <source>
        <dbReference type="ARBA" id="ARBA00022729"/>
    </source>
</evidence>
<sequence>MRMLLQTSLACLIAAAAVQANAAGPQPRHGAMETPVARQLFCYKAQDYYWPEDGSGIKDPGCRAAYQHVYKKFGNDKAQAEYQFVQWSEVSKNIPEPGYEDFKNVKAAIPDGQLCSAGNSVAKPAALKPHQTVNDKSGLDVPAQWPAHLLVKDNDNKVELVYYAQVPHSPGFWEIYITKPGFDRTKKALAWDDLEAEPIAKFGDIPVEGGKYQMVVDLGDRVGDYLIYSRWQRIDPEGEGFYNCSDVNIVSSK</sequence>
<evidence type="ECO:0000313" key="5">
    <source>
        <dbReference type="EMBL" id="MBV4543315.1"/>
    </source>
</evidence>
<dbReference type="SUPFAM" id="SSF81296">
    <property type="entry name" value="E set domains"/>
    <property type="match status" value="1"/>
</dbReference>
<dbReference type="PANTHER" id="PTHR34823">
    <property type="entry name" value="GLCNAC-BINDING PROTEIN A"/>
    <property type="match status" value="1"/>
</dbReference>
<dbReference type="EMBL" id="JABWRP010000002">
    <property type="protein sequence ID" value="MBC3469482.1"/>
    <property type="molecule type" value="Genomic_DNA"/>
</dbReference>
<keyword evidence="4" id="KW-0503">Monooxygenase</keyword>